<dbReference type="AlphaFoldDB" id="A0A9W6BSE9"/>
<protein>
    <recommendedName>
        <fullName evidence="5">Wax synthase domain-containing protein</fullName>
    </recommendedName>
</protein>
<name>A0A9W6BSE9_9CHLO</name>
<dbReference type="GO" id="GO:0006629">
    <property type="term" value="P:lipid metabolic process"/>
    <property type="evidence" value="ECO:0007669"/>
    <property type="project" value="InterPro"/>
</dbReference>
<proteinExistence type="predicted"/>
<feature type="transmembrane region" description="Helical" evidence="2">
    <location>
        <begin position="302"/>
        <end position="325"/>
    </location>
</feature>
<keyword evidence="2" id="KW-1133">Transmembrane helix</keyword>
<comment type="caution">
    <text evidence="3">The sequence shown here is derived from an EMBL/GenBank/DDBJ whole genome shotgun (WGS) entry which is preliminary data.</text>
</comment>
<evidence type="ECO:0000256" key="2">
    <source>
        <dbReference type="SAM" id="Phobius"/>
    </source>
</evidence>
<feature type="region of interest" description="Disordered" evidence="1">
    <location>
        <begin position="240"/>
        <end position="260"/>
    </location>
</feature>
<dbReference type="Proteomes" id="UP001165080">
    <property type="component" value="Unassembled WGS sequence"/>
</dbReference>
<evidence type="ECO:0008006" key="5">
    <source>
        <dbReference type="Google" id="ProtNLM"/>
    </source>
</evidence>
<keyword evidence="2" id="KW-0472">Membrane</keyword>
<gene>
    <name evidence="3" type="primary">PLEST002755</name>
    <name evidence="3" type="ORF">PLESTB_001237200</name>
</gene>
<feature type="transmembrane region" description="Helical" evidence="2">
    <location>
        <begin position="269"/>
        <end position="296"/>
    </location>
</feature>
<dbReference type="PANTHER" id="PTHR31595">
    <property type="entry name" value="LONG-CHAIN-ALCOHOL O-FATTY-ACYLTRANSFERASE 3-RELATED"/>
    <property type="match status" value="1"/>
</dbReference>
<organism evidence="3 4">
    <name type="scientific">Pleodorina starrii</name>
    <dbReference type="NCBI Taxonomy" id="330485"/>
    <lineage>
        <taxon>Eukaryota</taxon>
        <taxon>Viridiplantae</taxon>
        <taxon>Chlorophyta</taxon>
        <taxon>core chlorophytes</taxon>
        <taxon>Chlorophyceae</taxon>
        <taxon>CS clade</taxon>
        <taxon>Chlamydomonadales</taxon>
        <taxon>Volvocaceae</taxon>
        <taxon>Pleodorina</taxon>
    </lineage>
</organism>
<dbReference type="EMBL" id="BRXU01000019">
    <property type="protein sequence ID" value="GLC57529.1"/>
    <property type="molecule type" value="Genomic_DNA"/>
</dbReference>
<evidence type="ECO:0000256" key="1">
    <source>
        <dbReference type="SAM" id="MobiDB-lite"/>
    </source>
</evidence>
<feature type="transmembrane region" description="Helical" evidence="2">
    <location>
        <begin position="346"/>
        <end position="368"/>
    </location>
</feature>
<sequence length="394" mass="42039">MLSVAGADDRLLLTYLITGAYFAIYLRAIEYCVLEDPCPSPRSKWQYFLAALRDSYLPFEKGAVAGRASLGQAPAQLQQPQRPGPGPKHSHLERQPLAAAGSSYPAAVARLLFEVALQYIVYDSLLTLCVKPLSGAAVAGSGSGALTLFSAASLQASASFAVCLYLHFAISNKCIVLALSLAQPGLLYRCRHLFREPWRGLLSVSELWQRWHQLFRMTFVRLAYRPARAGVRRLLGAGPRAGGAGANDDSDPAAKGDGKAARRGGGGAAIVAEGVALFAVFLLSGVIHEYMCWAAFGAARGWQLLFFLSHAAAILVEQAAAAAIARRSVPRGGAPLGPVLPGVLRGAMGAASAVFCVLSSVAFMRPWLEAGYYRDIWHPVSPVGWAMQRLGGER</sequence>
<accession>A0A9W6BSE9</accession>
<dbReference type="GO" id="GO:0008374">
    <property type="term" value="F:O-acyltransferase activity"/>
    <property type="evidence" value="ECO:0007669"/>
    <property type="project" value="InterPro"/>
</dbReference>
<dbReference type="PANTHER" id="PTHR31595:SF57">
    <property type="entry name" value="OS04G0481900 PROTEIN"/>
    <property type="match status" value="1"/>
</dbReference>
<reference evidence="3 4" key="1">
    <citation type="journal article" date="2023" name="Commun. Biol.">
        <title>Reorganization of the ancestral sex-determining regions during the evolution of trioecy in Pleodorina starrii.</title>
        <authorList>
            <person name="Takahashi K."/>
            <person name="Suzuki S."/>
            <person name="Kawai-Toyooka H."/>
            <person name="Yamamoto K."/>
            <person name="Hamaji T."/>
            <person name="Ootsuki R."/>
            <person name="Yamaguchi H."/>
            <person name="Kawachi M."/>
            <person name="Higashiyama T."/>
            <person name="Nozaki H."/>
        </authorList>
    </citation>
    <scope>NUCLEOTIDE SEQUENCE [LARGE SCALE GENOMIC DNA]</scope>
    <source>
        <strain evidence="3 4">NIES-4479</strain>
    </source>
</reference>
<keyword evidence="2" id="KW-0812">Transmembrane</keyword>
<keyword evidence="4" id="KW-1185">Reference proteome</keyword>
<evidence type="ECO:0000313" key="3">
    <source>
        <dbReference type="EMBL" id="GLC57529.1"/>
    </source>
</evidence>
<evidence type="ECO:0000313" key="4">
    <source>
        <dbReference type="Proteomes" id="UP001165080"/>
    </source>
</evidence>
<dbReference type="InterPro" id="IPR044851">
    <property type="entry name" value="Wax_synthase"/>
</dbReference>